<dbReference type="SUPFAM" id="SSF53822">
    <property type="entry name" value="Periplasmic binding protein-like I"/>
    <property type="match status" value="1"/>
</dbReference>
<dbReference type="InterPro" id="IPR025997">
    <property type="entry name" value="SBP_2_dom"/>
</dbReference>
<dbReference type="PROSITE" id="PS51257">
    <property type="entry name" value="PROKAR_LIPOPROTEIN"/>
    <property type="match status" value="1"/>
</dbReference>
<keyword evidence="3 5" id="KW-0732">Signal</keyword>
<dbReference type="InterPro" id="IPR028082">
    <property type="entry name" value="Peripla_BP_I"/>
</dbReference>
<evidence type="ECO:0000256" key="2">
    <source>
        <dbReference type="ARBA" id="ARBA00007639"/>
    </source>
</evidence>
<feature type="compositionally biased region" description="Low complexity" evidence="4">
    <location>
        <begin position="26"/>
        <end position="35"/>
    </location>
</feature>
<dbReference type="PANTHER" id="PTHR46847:SF1">
    <property type="entry name" value="D-ALLOSE-BINDING PERIPLASMIC PROTEIN-RELATED"/>
    <property type="match status" value="1"/>
</dbReference>
<evidence type="ECO:0000259" key="6">
    <source>
        <dbReference type="Pfam" id="PF13407"/>
    </source>
</evidence>
<dbReference type="Pfam" id="PF13407">
    <property type="entry name" value="Peripla_BP_4"/>
    <property type="match status" value="1"/>
</dbReference>
<feature type="domain" description="Periplasmic binding protein" evidence="6">
    <location>
        <begin position="63"/>
        <end position="356"/>
    </location>
</feature>
<dbReference type="RefSeq" id="WP_158361487.1">
    <property type="nucleotide sequence ID" value="NZ_JAOQKC010000001.1"/>
</dbReference>
<evidence type="ECO:0000256" key="4">
    <source>
        <dbReference type="SAM" id="MobiDB-lite"/>
    </source>
</evidence>
<dbReference type="PANTHER" id="PTHR46847">
    <property type="entry name" value="D-ALLOSE-BINDING PERIPLASMIC PROTEIN-RELATED"/>
    <property type="match status" value="1"/>
</dbReference>
<proteinExistence type="inferred from homology"/>
<sequence>MKKKVLAAILAATMVAGLTACGGGSKDAATDAPAAEETKDDAAEKTTDDAAAAVDTSNMSFEIVSKGLQHQYWQAVKKGVEQKAAELGVTVNFVGPDSESNISQQVQQLESALNANPTAVGLAALDTESVKDLLQKAMDSKIPVIGFDSGVPGAPEGSVLANCSTDNYAAGALAAEKVYEAVKDQVANATAPVRVGVVAQDATSESVINRGLGFIDKFAELAKADGKTSNVVGNDKYIADSKAEKTDGADVVIDVRVPASVTSELSAADATALMNEKDTIAIYGSNEHSANAIITANENLNKCGVGEGKIVAAGFDSGAAQIQAVKDGVLLGSITQAPVAMGETLVQLLYDAATGNTAAVKDTDTGCQWYTAENCGDAEIAQNLYE</sequence>
<evidence type="ECO:0000313" key="8">
    <source>
        <dbReference type="Proteomes" id="UP001652461"/>
    </source>
</evidence>
<feature type="signal peptide" evidence="5">
    <location>
        <begin position="1"/>
        <end position="20"/>
    </location>
</feature>
<comment type="caution">
    <text evidence="7">The sequence shown here is derived from an EMBL/GenBank/DDBJ whole genome shotgun (WGS) entry which is preliminary data.</text>
</comment>
<evidence type="ECO:0000313" key="7">
    <source>
        <dbReference type="EMBL" id="MCU6695500.1"/>
    </source>
</evidence>
<gene>
    <name evidence="7" type="ORF">OCV63_01110</name>
</gene>
<evidence type="ECO:0000256" key="5">
    <source>
        <dbReference type="SAM" id="SignalP"/>
    </source>
</evidence>
<feature type="compositionally biased region" description="Basic and acidic residues" evidence="4">
    <location>
        <begin position="36"/>
        <end position="46"/>
    </location>
</feature>
<feature type="region of interest" description="Disordered" evidence="4">
    <location>
        <begin position="22"/>
        <end position="46"/>
    </location>
</feature>
<evidence type="ECO:0000256" key="3">
    <source>
        <dbReference type="ARBA" id="ARBA00022729"/>
    </source>
</evidence>
<organism evidence="7 8">
    <name type="scientific">Laedolimicola ammoniilytica</name>
    <dbReference type="NCBI Taxonomy" id="2981771"/>
    <lineage>
        <taxon>Bacteria</taxon>
        <taxon>Bacillati</taxon>
        <taxon>Bacillota</taxon>
        <taxon>Clostridia</taxon>
        <taxon>Lachnospirales</taxon>
        <taxon>Lachnospiraceae</taxon>
        <taxon>Laedolimicola</taxon>
    </lineage>
</organism>
<protein>
    <submittedName>
        <fullName evidence="7">Substrate-binding domain-containing protein</fullName>
    </submittedName>
</protein>
<accession>A0ABT2RU06</accession>
<evidence type="ECO:0000256" key="1">
    <source>
        <dbReference type="ARBA" id="ARBA00004196"/>
    </source>
</evidence>
<feature type="chain" id="PRO_5047411468" evidence="5">
    <location>
        <begin position="21"/>
        <end position="386"/>
    </location>
</feature>
<reference evidence="7 8" key="1">
    <citation type="journal article" date="2021" name="ISME Commun">
        <title>Automated analysis of genomic sequences facilitates high-throughput and comprehensive description of bacteria.</title>
        <authorList>
            <person name="Hitch T.C.A."/>
        </authorList>
    </citation>
    <scope>NUCLEOTIDE SEQUENCE [LARGE SCALE GENOMIC DNA]</scope>
    <source>
        <strain evidence="7 8">Sanger_04</strain>
    </source>
</reference>
<comment type="similarity">
    <text evidence="2">Belongs to the bacterial solute-binding protein 2 family.</text>
</comment>
<dbReference type="Proteomes" id="UP001652461">
    <property type="component" value="Unassembled WGS sequence"/>
</dbReference>
<keyword evidence="8" id="KW-1185">Reference proteome</keyword>
<comment type="subcellular location">
    <subcellularLocation>
        <location evidence="1">Cell envelope</location>
    </subcellularLocation>
</comment>
<name>A0ABT2RU06_9FIRM</name>
<dbReference type="EMBL" id="JAOQKC010000001">
    <property type="protein sequence ID" value="MCU6695500.1"/>
    <property type="molecule type" value="Genomic_DNA"/>
</dbReference>
<dbReference type="Gene3D" id="3.40.50.2300">
    <property type="match status" value="2"/>
</dbReference>